<dbReference type="SUPFAM" id="SSF55347">
    <property type="entry name" value="Glyceraldehyde-3-phosphate dehydrogenase-like, C-terminal domain"/>
    <property type="match status" value="1"/>
</dbReference>
<dbReference type="InterPro" id="IPR000683">
    <property type="entry name" value="Gfo/Idh/MocA-like_OxRdtase_N"/>
</dbReference>
<dbReference type="GO" id="GO:0016491">
    <property type="term" value="F:oxidoreductase activity"/>
    <property type="evidence" value="ECO:0007669"/>
    <property type="project" value="UniProtKB-KW"/>
</dbReference>
<dbReference type="SUPFAM" id="SSF51735">
    <property type="entry name" value="NAD(P)-binding Rossmann-fold domains"/>
    <property type="match status" value="1"/>
</dbReference>
<dbReference type="Proteomes" id="UP000295636">
    <property type="component" value="Unassembled WGS sequence"/>
</dbReference>
<dbReference type="Gene3D" id="3.30.360.10">
    <property type="entry name" value="Dihydrodipicolinate Reductase, domain 2"/>
    <property type="match status" value="1"/>
</dbReference>
<evidence type="ECO:0000259" key="3">
    <source>
        <dbReference type="Pfam" id="PF22725"/>
    </source>
</evidence>
<evidence type="ECO:0000313" key="5">
    <source>
        <dbReference type="Proteomes" id="UP000295636"/>
    </source>
</evidence>
<protein>
    <submittedName>
        <fullName evidence="4">Gfo/Idh/MocA family oxidoreductase</fullName>
    </submittedName>
</protein>
<evidence type="ECO:0000313" key="4">
    <source>
        <dbReference type="EMBL" id="TDF98056.1"/>
    </source>
</evidence>
<proteinExistence type="predicted"/>
<accession>A0A4R5KR39</accession>
<organism evidence="4 5">
    <name type="scientific">Paenibacillus piri</name>
    <dbReference type="NCBI Taxonomy" id="2547395"/>
    <lineage>
        <taxon>Bacteria</taxon>
        <taxon>Bacillati</taxon>
        <taxon>Bacillota</taxon>
        <taxon>Bacilli</taxon>
        <taxon>Bacillales</taxon>
        <taxon>Paenibacillaceae</taxon>
        <taxon>Paenibacillus</taxon>
    </lineage>
</organism>
<keyword evidence="5" id="KW-1185">Reference proteome</keyword>
<dbReference type="Pfam" id="PF01408">
    <property type="entry name" value="GFO_IDH_MocA"/>
    <property type="match status" value="1"/>
</dbReference>
<name>A0A4R5KR39_9BACL</name>
<comment type="caution">
    <text evidence="4">The sequence shown here is derived from an EMBL/GenBank/DDBJ whole genome shotgun (WGS) entry which is preliminary data.</text>
</comment>
<reference evidence="4 5" key="1">
    <citation type="submission" date="2019-03" db="EMBL/GenBank/DDBJ databases">
        <title>This is whole genome sequence of Paenibacillus sp MS74 strain.</title>
        <authorList>
            <person name="Trinh H.N."/>
        </authorList>
    </citation>
    <scope>NUCLEOTIDE SEQUENCE [LARGE SCALE GENOMIC DNA]</scope>
    <source>
        <strain evidence="4 5">MS74</strain>
    </source>
</reference>
<keyword evidence="1" id="KW-0560">Oxidoreductase</keyword>
<feature type="domain" description="Gfo/Idh/MocA-like oxidoreductase N-terminal" evidence="2">
    <location>
        <begin position="9"/>
        <end position="127"/>
    </location>
</feature>
<dbReference type="Pfam" id="PF22725">
    <property type="entry name" value="GFO_IDH_MocA_C3"/>
    <property type="match status" value="1"/>
</dbReference>
<dbReference type="Gene3D" id="3.40.50.720">
    <property type="entry name" value="NAD(P)-binding Rossmann-like Domain"/>
    <property type="match status" value="1"/>
</dbReference>
<feature type="domain" description="GFO/IDH/MocA-like oxidoreductase" evidence="3">
    <location>
        <begin position="136"/>
        <end position="263"/>
    </location>
</feature>
<sequence>MRLRKMKRFKIAVIGAGDMGRNHVRSWIAAGHHVVTLCDVDEERSIALAHEFNVPNFVKDYKEAINDPQIEIVSICLPLVFHAPVTIYAAQQGKHVFCEKPLASSAQAAMDMQAAVEKAGVQFGVGFQRNYSNGVEQVKQWVQEDRFGRPLVMNCDLLQEVRPKLAMHDRNGNQGPVVDACCHAFMMWQTVFQSKPKMVYARGGIMAHERPEIAHFDQLAIDTAVITVEYESGDIGTMTVSWGLAKKFKLHGRADRIIGPKGGAEGHFNNFGNKTLQIELYDGENKETVELPQPDLFKVQFQRFAAAVEEGRPAPVGFTQGRDMLKLSHAVLESIETGKIVCL</sequence>
<dbReference type="AlphaFoldDB" id="A0A4R5KR39"/>
<dbReference type="PANTHER" id="PTHR43818:SF11">
    <property type="entry name" value="BCDNA.GH03377"/>
    <property type="match status" value="1"/>
</dbReference>
<evidence type="ECO:0000259" key="2">
    <source>
        <dbReference type="Pfam" id="PF01408"/>
    </source>
</evidence>
<evidence type="ECO:0000256" key="1">
    <source>
        <dbReference type="ARBA" id="ARBA00023002"/>
    </source>
</evidence>
<dbReference type="InterPro" id="IPR036291">
    <property type="entry name" value="NAD(P)-bd_dom_sf"/>
</dbReference>
<gene>
    <name evidence="4" type="ORF">E1757_11135</name>
</gene>
<dbReference type="GO" id="GO:0000166">
    <property type="term" value="F:nucleotide binding"/>
    <property type="evidence" value="ECO:0007669"/>
    <property type="project" value="InterPro"/>
</dbReference>
<dbReference type="EMBL" id="SMRT01000004">
    <property type="protein sequence ID" value="TDF98056.1"/>
    <property type="molecule type" value="Genomic_DNA"/>
</dbReference>
<dbReference type="PANTHER" id="PTHR43818">
    <property type="entry name" value="BCDNA.GH03377"/>
    <property type="match status" value="1"/>
</dbReference>
<dbReference type="OrthoDB" id="9815825at2"/>
<dbReference type="InterPro" id="IPR055170">
    <property type="entry name" value="GFO_IDH_MocA-like_dom"/>
</dbReference>
<dbReference type="InterPro" id="IPR050463">
    <property type="entry name" value="Gfo/Idh/MocA_oxidrdct_glycsds"/>
</dbReference>